<dbReference type="SUPFAM" id="SSF53613">
    <property type="entry name" value="Ribokinase-like"/>
    <property type="match status" value="1"/>
</dbReference>
<proteinExistence type="predicted"/>
<dbReference type="Proteomes" id="UP001589890">
    <property type="component" value="Unassembled WGS sequence"/>
</dbReference>
<evidence type="ECO:0000256" key="1">
    <source>
        <dbReference type="ARBA" id="ARBA00022679"/>
    </source>
</evidence>
<keyword evidence="2 4" id="KW-0418">Kinase</keyword>
<dbReference type="Gene3D" id="3.40.1190.20">
    <property type="match status" value="1"/>
</dbReference>
<reference evidence="4 5" key="1">
    <citation type="submission" date="2024-09" db="EMBL/GenBank/DDBJ databases">
        <authorList>
            <person name="Sun Q."/>
            <person name="Mori K."/>
        </authorList>
    </citation>
    <scope>NUCLEOTIDE SEQUENCE [LARGE SCALE GENOMIC DNA]</scope>
    <source>
        <strain evidence="4 5">CGMCC 1.15906</strain>
    </source>
</reference>
<dbReference type="Pfam" id="PF00294">
    <property type="entry name" value="PfkB"/>
    <property type="match status" value="1"/>
</dbReference>
<dbReference type="GO" id="GO:0016301">
    <property type="term" value="F:kinase activity"/>
    <property type="evidence" value="ECO:0007669"/>
    <property type="project" value="UniProtKB-KW"/>
</dbReference>
<evidence type="ECO:0000313" key="4">
    <source>
        <dbReference type="EMBL" id="MFC0624458.1"/>
    </source>
</evidence>
<dbReference type="InterPro" id="IPR011611">
    <property type="entry name" value="PfkB_dom"/>
</dbReference>
<gene>
    <name evidence="4" type="ORF">ACFFGN_10330</name>
</gene>
<keyword evidence="5" id="KW-1185">Reference proteome</keyword>
<evidence type="ECO:0000259" key="3">
    <source>
        <dbReference type="Pfam" id="PF00294"/>
    </source>
</evidence>
<organism evidence="4 5">
    <name type="scientific">Kribbella deserti</name>
    <dbReference type="NCBI Taxonomy" id="1926257"/>
    <lineage>
        <taxon>Bacteria</taxon>
        <taxon>Bacillati</taxon>
        <taxon>Actinomycetota</taxon>
        <taxon>Actinomycetes</taxon>
        <taxon>Propionibacteriales</taxon>
        <taxon>Kribbellaceae</taxon>
        <taxon>Kribbella</taxon>
    </lineage>
</organism>
<feature type="domain" description="Carbohydrate kinase PfkB" evidence="3">
    <location>
        <begin position="5"/>
        <end position="284"/>
    </location>
</feature>
<dbReference type="PANTHER" id="PTHR10584">
    <property type="entry name" value="SUGAR KINASE"/>
    <property type="match status" value="1"/>
</dbReference>
<evidence type="ECO:0000256" key="2">
    <source>
        <dbReference type="ARBA" id="ARBA00022777"/>
    </source>
</evidence>
<sequence length="303" mass="30973">MTTPDVFVLGEVLVELTATEPLDSGTSMRLAFSGDALNAAAASAAAGAHTALLARVPDDDLGDRLLARVNDLGIDSSRVVRVSGQHGLYMQHADPTGGREFLYVRKGSAGSGLSPEDVPDKLGAVLASGIACAISESAAQAVRKAAALSACFVYDPNWRPRLVDAAGAAEHLRVLAPYARLMTPAWPQEAQLIADTPEAACTTLRQLGARAVALTRGAEGVLLDEGGEFSEVPVVPAPRVVDQTGAGDSFAGTVTARLALGDDLAQAIRLGVAAASLSVGGLGGTGYVATLEEVRAHALAVRS</sequence>
<evidence type="ECO:0000313" key="5">
    <source>
        <dbReference type="Proteomes" id="UP001589890"/>
    </source>
</evidence>
<dbReference type="EMBL" id="JBHLTC010000011">
    <property type="protein sequence ID" value="MFC0624458.1"/>
    <property type="molecule type" value="Genomic_DNA"/>
</dbReference>
<accession>A0ABV6QIR7</accession>
<dbReference type="InterPro" id="IPR029056">
    <property type="entry name" value="Ribokinase-like"/>
</dbReference>
<name>A0ABV6QIR7_9ACTN</name>
<keyword evidence="1" id="KW-0808">Transferase</keyword>
<comment type="caution">
    <text evidence="4">The sequence shown here is derived from an EMBL/GenBank/DDBJ whole genome shotgun (WGS) entry which is preliminary data.</text>
</comment>
<dbReference type="PANTHER" id="PTHR10584:SF157">
    <property type="entry name" value="SULFOFRUCTOSE KINASE"/>
    <property type="match status" value="1"/>
</dbReference>
<dbReference type="RefSeq" id="WP_380045852.1">
    <property type="nucleotide sequence ID" value="NZ_JBHLTC010000011.1"/>
</dbReference>
<protein>
    <submittedName>
        <fullName evidence="4">PfkB family carbohydrate kinase</fullName>
    </submittedName>
</protein>